<dbReference type="Gene3D" id="3.40.50.2300">
    <property type="match status" value="1"/>
</dbReference>
<accession>A0ABU5Q865</accession>
<dbReference type="PANTHER" id="PTHR48111">
    <property type="entry name" value="REGULATOR OF RPOS"/>
    <property type="match status" value="1"/>
</dbReference>
<dbReference type="PANTHER" id="PTHR48111:SF69">
    <property type="entry name" value="RESPONSE REGULATOR RECEIVER"/>
    <property type="match status" value="1"/>
</dbReference>
<dbReference type="Pfam" id="PF00072">
    <property type="entry name" value="Response_reg"/>
    <property type="match status" value="1"/>
</dbReference>
<evidence type="ECO:0000259" key="4">
    <source>
        <dbReference type="PROSITE" id="PS50930"/>
    </source>
</evidence>
<comment type="caution">
    <text evidence="5">The sequence shown here is derived from an EMBL/GenBank/DDBJ whole genome shotgun (WGS) entry which is preliminary data.</text>
</comment>
<dbReference type="SUPFAM" id="SSF52172">
    <property type="entry name" value="CheY-like"/>
    <property type="match status" value="1"/>
</dbReference>
<feature type="domain" description="Response regulatory" evidence="3">
    <location>
        <begin position="2"/>
        <end position="115"/>
    </location>
</feature>
<feature type="modified residue" description="4-aspartylphosphate" evidence="2">
    <location>
        <position position="55"/>
    </location>
</feature>
<evidence type="ECO:0000259" key="3">
    <source>
        <dbReference type="PROSITE" id="PS50110"/>
    </source>
</evidence>
<dbReference type="InterPro" id="IPR011006">
    <property type="entry name" value="CheY-like_superfamily"/>
</dbReference>
<gene>
    <name evidence="5" type="ORF">VB248_07815</name>
</gene>
<keyword evidence="6" id="KW-1185">Reference proteome</keyword>
<reference evidence="5 6" key="1">
    <citation type="submission" date="2023-12" db="EMBL/GenBank/DDBJ databases">
        <title>Novel species of the genus Arcicella isolated from rivers.</title>
        <authorList>
            <person name="Lu H."/>
        </authorList>
    </citation>
    <scope>NUCLEOTIDE SEQUENCE [LARGE SCALE GENOMIC DNA]</scope>
    <source>
        <strain evidence="5 6">KCTC 23307</strain>
    </source>
</reference>
<dbReference type="Pfam" id="PF04397">
    <property type="entry name" value="LytTR"/>
    <property type="match status" value="1"/>
</dbReference>
<evidence type="ECO:0000313" key="6">
    <source>
        <dbReference type="Proteomes" id="UP001302949"/>
    </source>
</evidence>
<dbReference type="SMART" id="SM00850">
    <property type="entry name" value="LytTR"/>
    <property type="match status" value="1"/>
</dbReference>
<dbReference type="PROSITE" id="PS50110">
    <property type="entry name" value="RESPONSE_REGULATORY"/>
    <property type="match status" value="1"/>
</dbReference>
<dbReference type="GO" id="GO:0003677">
    <property type="term" value="F:DNA binding"/>
    <property type="evidence" value="ECO:0007669"/>
    <property type="project" value="UniProtKB-KW"/>
</dbReference>
<dbReference type="InterPro" id="IPR039420">
    <property type="entry name" value="WalR-like"/>
</dbReference>
<dbReference type="RefSeq" id="WP_323296196.1">
    <property type="nucleotide sequence ID" value="NZ_JAYFUM010000008.1"/>
</dbReference>
<dbReference type="Gene3D" id="2.40.50.1020">
    <property type="entry name" value="LytTr DNA-binding domain"/>
    <property type="match status" value="1"/>
</dbReference>
<evidence type="ECO:0000256" key="1">
    <source>
        <dbReference type="ARBA" id="ARBA00023125"/>
    </source>
</evidence>
<name>A0ABU5Q865_9BACT</name>
<evidence type="ECO:0000256" key="2">
    <source>
        <dbReference type="PROSITE-ProRule" id="PRU00169"/>
    </source>
</evidence>
<dbReference type="PROSITE" id="PS50930">
    <property type="entry name" value="HTH_LYTTR"/>
    <property type="match status" value="1"/>
</dbReference>
<dbReference type="SMART" id="SM00448">
    <property type="entry name" value="REC"/>
    <property type="match status" value="1"/>
</dbReference>
<dbReference type="Proteomes" id="UP001302949">
    <property type="component" value="Unassembled WGS sequence"/>
</dbReference>
<proteinExistence type="predicted"/>
<keyword evidence="1 5" id="KW-0238">DNA-binding</keyword>
<protein>
    <submittedName>
        <fullName evidence="5">LytTR family DNA-binding domain-containing protein</fullName>
    </submittedName>
</protein>
<dbReference type="InterPro" id="IPR001789">
    <property type="entry name" value="Sig_transdc_resp-reg_receiver"/>
</dbReference>
<feature type="domain" description="HTH LytTR-type" evidence="4">
    <location>
        <begin position="142"/>
        <end position="249"/>
    </location>
</feature>
<evidence type="ECO:0000313" key="5">
    <source>
        <dbReference type="EMBL" id="MEA5139035.1"/>
    </source>
</evidence>
<dbReference type="InterPro" id="IPR007492">
    <property type="entry name" value="LytTR_DNA-bd_dom"/>
</dbReference>
<organism evidence="5 6">
    <name type="scientific">Arcicella rigui</name>
    <dbReference type="NCBI Taxonomy" id="797020"/>
    <lineage>
        <taxon>Bacteria</taxon>
        <taxon>Pseudomonadati</taxon>
        <taxon>Bacteroidota</taxon>
        <taxon>Cytophagia</taxon>
        <taxon>Cytophagales</taxon>
        <taxon>Flectobacillaceae</taxon>
        <taxon>Arcicella</taxon>
    </lineage>
</organism>
<keyword evidence="2" id="KW-0597">Phosphoprotein</keyword>
<sequence length="252" mass="29299">MNILIIEDENKTASLLKEMIEEQEHCLVVNICQSISSSVQYLTKNQEKIDLIFMDILLADGESFEIFKQITVTKPVIFCTAYDNYMLKAFKNNGIDYILKPFQQKDINAALDKIGFIKLSLSKINDLLEVRQTKPKTYQQAFIVESREKLIPVFVADIAIFILKNEHVYAIQFNGEKVSIFKPLDEIELSINPSIFFRINRQMIVNRKAIKDIEPFFNRKVIINLTVESAEKIIVSRLRVSDFKKWIENPEL</sequence>
<dbReference type="EMBL" id="JAYFUM010000008">
    <property type="protein sequence ID" value="MEA5139035.1"/>
    <property type="molecule type" value="Genomic_DNA"/>
</dbReference>